<evidence type="ECO:0000313" key="6">
    <source>
        <dbReference type="EMBL" id="PWW29687.1"/>
    </source>
</evidence>
<comment type="caution">
    <text evidence="6">The sequence shown here is derived from an EMBL/GenBank/DDBJ whole genome shotgun (WGS) entry which is preliminary data.</text>
</comment>
<dbReference type="GO" id="GO:0030170">
    <property type="term" value="F:pyridoxal phosphate binding"/>
    <property type="evidence" value="ECO:0007669"/>
    <property type="project" value="InterPro"/>
</dbReference>
<comment type="similarity">
    <text evidence="1 5">Belongs to the class-III pyridoxal-phosphate-dependent aminotransferase family.</text>
</comment>
<evidence type="ECO:0000256" key="1">
    <source>
        <dbReference type="ARBA" id="ARBA00008954"/>
    </source>
</evidence>
<dbReference type="AlphaFoldDB" id="A0A2V3A892"/>
<evidence type="ECO:0000313" key="7">
    <source>
        <dbReference type="Proteomes" id="UP000247150"/>
    </source>
</evidence>
<dbReference type="Proteomes" id="UP000247150">
    <property type="component" value="Unassembled WGS sequence"/>
</dbReference>
<dbReference type="PANTHER" id="PTHR43094">
    <property type="entry name" value="AMINOTRANSFERASE"/>
    <property type="match status" value="1"/>
</dbReference>
<evidence type="ECO:0000256" key="3">
    <source>
        <dbReference type="ARBA" id="ARBA00022679"/>
    </source>
</evidence>
<keyword evidence="4 5" id="KW-0663">Pyridoxal phosphate</keyword>
<dbReference type="Gene3D" id="3.40.640.10">
    <property type="entry name" value="Type I PLP-dependent aspartate aminotransferase-like (Major domain)"/>
    <property type="match status" value="1"/>
</dbReference>
<sequence>MERILTNDYVFHRDFTKEYPIISYGKGIYLYDKNGKSYIDACSGAVAANLGHGIEEIAQAIADQAKKAAFVHTMRFETDILHLLSEKIGKLAPEGLNRVYFTTGGSEANESAIKLARQYHKDSGKQGKHVVIGRWQSYHGNTFGSLSAGGDIKRRQPYTPNLLPFEHIYSPNCRHCPYNRVKGDCEQHRDWSCVQDFERLILQIGPENISAFIAEPITGSQLGAVAPPQDYFKEIRDICDRYDILLILDEVMTGFGRTGKHFALEHFGITPDIITFGKGVSAGYAPLAGMIASDKIIDSLIQNSQGKFIHGYTYSGHPVSVAAGLSALRIYERENIVENAKVMGSYLRHKLLELKEKYPIIADVRGEGLLIGIELLKSIQPSAAFPADYKISERLNELAMELGAVIYPGSGSIDGVAGDHFIISPPLNISKDEIDEIIIILDHSLKLLIHELKEALAL</sequence>
<gene>
    <name evidence="6" type="ORF">DFO73_104330</name>
</gene>
<keyword evidence="2 6" id="KW-0032">Aminotransferase</keyword>
<dbReference type="PROSITE" id="PS00600">
    <property type="entry name" value="AA_TRANSFER_CLASS_3"/>
    <property type="match status" value="1"/>
</dbReference>
<dbReference type="InterPro" id="IPR015421">
    <property type="entry name" value="PyrdxlP-dep_Trfase_major"/>
</dbReference>
<dbReference type="EMBL" id="QGTW01000004">
    <property type="protein sequence ID" value="PWW29687.1"/>
    <property type="molecule type" value="Genomic_DNA"/>
</dbReference>
<organism evidence="6 7">
    <name type="scientific">Cytobacillus oceanisediminis</name>
    <dbReference type="NCBI Taxonomy" id="665099"/>
    <lineage>
        <taxon>Bacteria</taxon>
        <taxon>Bacillati</taxon>
        <taxon>Bacillota</taxon>
        <taxon>Bacilli</taxon>
        <taxon>Bacillales</taxon>
        <taxon>Bacillaceae</taxon>
        <taxon>Cytobacillus</taxon>
    </lineage>
</organism>
<evidence type="ECO:0000256" key="5">
    <source>
        <dbReference type="RuleBase" id="RU003560"/>
    </source>
</evidence>
<proteinExistence type="inferred from homology"/>
<dbReference type="InterPro" id="IPR015424">
    <property type="entry name" value="PyrdxlP-dep_Trfase"/>
</dbReference>
<dbReference type="InterPro" id="IPR049704">
    <property type="entry name" value="Aminotrans_3_PPA_site"/>
</dbReference>
<dbReference type="FunFam" id="3.40.640.10:FF:000014">
    <property type="entry name" value="Adenosylmethionine-8-amino-7-oxononanoate aminotransferase, probable"/>
    <property type="match status" value="1"/>
</dbReference>
<protein>
    <submittedName>
        <fullName evidence="6">Adenosylmethionine-8-amino-7-oxononanoate aminotransferase</fullName>
    </submittedName>
</protein>
<dbReference type="Pfam" id="PF00202">
    <property type="entry name" value="Aminotran_3"/>
    <property type="match status" value="1"/>
</dbReference>
<dbReference type="CDD" id="cd00610">
    <property type="entry name" value="OAT_like"/>
    <property type="match status" value="1"/>
</dbReference>
<evidence type="ECO:0000256" key="4">
    <source>
        <dbReference type="ARBA" id="ARBA00022898"/>
    </source>
</evidence>
<dbReference type="InterPro" id="IPR015422">
    <property type="entry name" value="PyrdxlP-dep_Trfase_small"/>
</dbReference>
<dbReference type="SUPFAM" id="SSF53383">
    <property type="entry name" value="PLP-dependent transferases"/>
    <property type="match status" value="1"/>
</dbReference>
<dbReference type="InterPro" id="IPR005814">
    <property type="entry name" value="Aminotrans_3"/>
</dbReference>
<dbReference type="OrthoDB" id="9807885at2"/>
<reference evidence="6 7" key="1">
    <citation type="submission" date="2018-05" db="EMBL/GenBank/DDBJ databases">
        <title>Freshwater and sediment microbial communities from various areas in North America, analyzing microbe dynamics in response to fracking.</title>
        <authorList>
            <person name="Lamendella R."/>
        </authorList>
    </citation>
    <scope>NUCLEOTIDE SEQUENCE [LARGE SCALE GENOMIC DNA]</scope>
    <source>
        <strain evidence="6 7">15_TX</strain>
    </source>
</reference>
<accession>A0A2V3A892</accession>
<dbReference type="PANTHER" id="PTHR43094:SF1">
    <property type="entry name" value="AMINOTRANSFERASE CLASS-III"/>
    <property type="match status" value="1"/>
</dbReference>
<name>A0A2V3A892_9BACI</name>
<dbReference type="GO" id="GO:0008483">
    <property type="term" value="F:transaminase activity"/>
    <property type="evidence" value="ECO:0007669"/>
    <property type="project" value="UniProtKB-KW"/>
</dbReference>
<dbReference type="RefSeq" id="WP_110064734.1">
    <property type="nucleotide sequence ID" value="NZ_QGTW01000004.1"/>
</dbReference>
<evidence type="ECO:0000256" key="2">
    <source>
        <dbReference type="ARBA" id="ARBA00022576"/>
    </source>
</evidence>
<dbReference type="Gene3D" id="3.90.1150.10">
    <property type="entry name" value="Aspartate Aminotransferase, domain 1"/>
    <property type="match status" value="1"/>
</dbReference>
<keyword evidence="3 6" id="KW-0808">Transferase</keyword>